<evidence type="ECO:0000313" key="2">
    <source>
        <dbReference type="EMBL" id="CAA7041334.1"/>
    </source>
</evidence>
<dbReference type="PANTHER" id="PTHR33067:SF9">
    <property type="entry name" value="RNA-DIRECTED DNA POLYMERASE"/>
    <property type="match status" value="1"/>
</dbReference>
<keyword evidence="1" id="KW-0175">Coiled coil</keyword>
<proteinExistence type="predicted"/>
<name>A0A6D2JVU7_9BRAS</name>
<dbReference type="OrthoDB" id="1110491at2759"/>
<keyword evidence="3" id="KW-1185">Reference proteome</keyword>
<protein>
    <recommendedName>
        <fullName evidence="4">Aspartic peptidase DDI1-type domain-containing protein</fullName>
    </recommendedName>
</protein>
<dbReference type="InterPro" id="IPR021109">
    <property type="entry name" value="Peptidase_aspartic_dom_sf"/>
</dbReference>
<gene>
    <name evidence="2" type="ORF">MERR_LOCUS28569</name>
</gene>
<sequence>MHIAPGFPHQPSQPAPTPEHELKAMLKQLLQGQADGIVETSKKLADINSKIENLNTRVYSLENHASSAAAATKQGQLPENVAAEAPGVQNYEPEVQATQIAVHTSPVELAQHAQSAARSNPSRILSQSQKEVIHKFRRDLSKVGVELPFMESMSEAFEQMPLIQDVLNNKDKVSKLLEDSTSQTNILTSPSFLPKLEDQGKFTLPITLGHLELDNALVDSGASIYLISLTMAQKLGIHGTLQRPTTSIMFGDATSKSPLGVFKNYPLKLGECIVRTDLTVLEMEEEKDVPMILGTPFSSTVGASIDFHKQEVILHKVNSLVSYRLQPRGYEYCGTIESTPMSSKSLEVAKIVNRKIDKEPRVERETRVEKGSRLDKLKLEKPRPERPRADRLVHAPCVLDEESLQAFFDEPLGRALKEGGGMQLLRHYQVIRGKIHQFRPL</sequence>
<accession>A0A6D2JVU7</accession>
<comment type="caution">
    <text evidence="2">The sequence shown here is derived from an EMBL/GenBank/DDBJ whole genome shotgun (WGS) entry which is preliminary data.</text>
</comment>
<feature type="coiled-coil region" evidence="1">
    <location>
        <begin position="37"/>
        <end position="64"/>
    </location>
</feature>
<dbReference type="CDD" id="cd00303">
    <property type="entry name" value="retropepsin_like"/>
    <property type="match status" value="1"/>
</dbReference>
<dbReference type="Pfam" id="PF13650">
    <property type="entry name" value="Asp_protease_2"/>
    <property type="match status" value="1"/>
</dbReference>
<dbReference type="Gene3D" id="2.40.70.10">
    <property type="entry name" value="Acid Proteases"/>
    <property type="match status" value="1"/>
</dbReference>
<dbReference type="PANTHER" id="PTHR33067">
    <property type="entry name" value="RNA-DIRECTED DNA POLYMERASE-RELATED"/>
    <property type="match status" value="1"/>
</dbReference>
<organism evidence="2 3">
    <name type="scientific">Microthlaspi erraticum</name>
    <dbReference type="NCBI Taxonomy" id="1685480"/>
    <lineage>
        <taxon>Eukaryota</taxon>
        <taxon>Viridiplantae</taxon>
        <taxon>Streptophyta</taxon>
        <taxon>Embryophyta</taxon>
        <taxon>Tracheophyta</taxon>
        <taxon>Spermatophyta</taxon>
        <taxon>Magnoliopsida</taxon>
        <taxon>eudicotyledons</taxon>
        <taxon>Gunneridae</taxon>
        <taxon>Pentapetalae</taxon>
        <taxon>rosids</taxon>
        <taxon>malvids</taxon>
        <taxon>Brassicales</taxon>
        <taxon>Brassicaceae</taxon>
        <taxon>Coluteocarpeae</taxon>
        <taxon>Microthlaspi</taxon>
    </lineage>
</organism>
<dbReference type="Proteomes" id="UP000467841">
    <property type="component" value="Unassembled WGS sequence"/>
</dbReference>
<reference evidence="2" key="1">
    <citation type="submission" date="2020-01" db="EMBL/GenBank/DDBJ databases">
        <authorList>
            <person name="Mishra B."/>
        </authorList>
    </citation>
    <scope>NUCLEOTIDE SEQUENCE [LARGE SCALE GENOMIC DNA]</scope>
</reference>
<evidence type="ECO:0008006" key="4">
    <source>
        <dbReference type="Google" id="ProtNLM"/>
    </source>
</evidence>
<dbReference type="AlphaFoldDB" id="A0A6D2JVU7"/>
<evidence type="ECO:0000256" key="1">
    <source>
        <dbReference type="SAM" id="Coils"/>
    </source>
</evidence>
<dbReference type="EMBL" id="CACVBM020001242">
    <property type="protein sequence ID" value="CAA7041334.1"/>
    <property type="molecule type" value="Genomic_DNA"/>
</dbReference>
<evidence type="ECO:0000313" key="3">
    <source>
        <dbReference type="Proteomes" id="UP000467841"/>
    </source>
</evidence>